<dbReference type="CDD" id="cd00090">
    <property type="entry name" value="HTH_ARSR"/>
    <property type="match status" value="1"/>
</dbReference>
<evidence type="ECO:0000259" key="4">
    <source>
        <dbReference type="PROSITE" id="PS51077"/>
    </source>
</evidence>
<dbReference type="InterPro" id="IPR036390">
    <property type="entry name" value="WH_DNA-bd_sf"/>
</dbReference>
<dbReference type="Pfam" id="PF09339">
    <property type="entry name" value="HTH_IclR"/>
    <property type="match status" value="1"/>
</dbReference>
<keyword evidence="1" id="KW-0805">Transcription regulation</keyword>
<dbReference type="AlphaFoldDB" id="A0A967EXS7"/>
<dbReference type="SUPFAM" id="SSF46785">
    <property type="entry name" value="Winged helix' DNA-binding domain"/>
    <property type="match status" value="1"/>
</dbReference>
<dbReference type="InterPro" id="IPR005471">
    <property type="entry name" value="Tscrpt_reg_IclR_N"/>
</dbReference>
<evidence type="ECO:0000259" key="5">
    <source>
        <dbReference type="PROSITE" id="PS51078"/>
    </source>
</evidence>
<evidence type="ECO:0000313" key="7">
    <source>
        <dbReference type="Proteomes" id="UP000761264"/>
    </source>
</evidence>
<dbReference type="SUPFAM" id="SSF55781">
    <property type="entry name" value="GAF domain-like"/>
    <property type="match status" value="1"/>
</dbReference>
<dbReference type="GO" id="GO:0045892">
    <property type="term" value="P:negative regulation of DNA-templated transcription"/>
    <property type="evidence" value="ECO:0007669"/>
    <property type="project" value="TreeGrafter"/>
</dbReference>
<evidence type="ECO:0000256" key="2">
    <source>
        <dbReference type="ARBA" id="ARBA00023125"/>
    </source>
</evidence>
<dbReference type="PANTHER" id="PTHR30136">
    <property type="entry name" value="HELIX-TURN-HELIX TRANSCRIPTIONAL REGULATOR, ICLR FAMILY"/>
    <property type="match status" value="1"/>
</dbReference>
<dbReference type="GO" id="GO:0003677">
    <property type="term" value="F:DNA binding"/>
    <property type="evidence" value="ECO:0007669"/>
    <property type="project" value="UniProtKB-KW"/>
</dbReference>
<keyword evidence="3" id="KW-0804">Transcription</keyword>
<dbReference type="PROSITE" id="PS51077">
    <property type="entry name" value="HTH_ICLR"/>
    <property type="match status" value="1"/>
</dbReference>
<dbReference type="EMBL" id="JAAQPH010000008">
    <property type="protein sequence ID" value="NIA69393.1"/>
    <property type="molecule type" value="Genomic_DNA"/>
</dbReference>
<dbReference type="PANTHER" id="PTHR30136:SF39">
    <property type="entry name" value="TRANSCRIPTIONAL REGULATORY PROTEIN"/>
    <property type="match status" value="1"/>
</dbReference>
<evidence type="ECO:0000313" key="6">
    <source>
        <dbReference type="EMBL" id="NIA69393.1"/>
    </source>
</evidence>
<name>A0A967EXS7_9PROT</name>
<dbReference type="Gene3D" id="1.10.10.10">
    <property type="entry name" value="Winged helix-like DNA-binding domain superfamily/Winged helix DNA-binding domain"/>
    <property type="match status" value="1"/>
</dbReference>
<reference evidence="6" key="1">
    <citation type="submission" date="2020-03" db="EMBL/GenBank/DDBJ databases">
        <title>Genome of Pelagibius litoralis DSM 21314T.</title>
        <authorList>
            <person name="Wang G."/>
        </authorList>
    </citation>
    <scope>NUCLEOTIDE SEQUENCE</scope>
    <source>
        <strain evidence="6">DSM 21314</strain>
    </source>
</reference>
<dbReference type="GO" id="GO:0003700">
    <property type="term" value="F:DNA-binding transcription factor activity"/>
    <property type="evidence" value="ECO:0007669"/>
    <property type="project" value="TreeGrafter"/>
</dbReference>
<dbReference type="InterPro" id="IPR050707">
    <property type="entry name" value="HTH_MetabolicPath_Reg"/>
</dbReference>
<gene>
    <name evidence="6" type="ORF">HBA54_12400</name>
</gene>
<feature type="domain" description="HTH iclR-type" evidence="4">
    <location>
        <begin position="19"/>
        <end position="82"/>
    </location>
</feature>
<protein>
    <submittedName>
        <fullName evidence="6">IclR family transcriptional regulator</fullName>
    </submittedName>
</protein>
<sequence length="275" mass="29821">MLQRQGLIKDKATEKATGTQLLDRAVAILSYLGSAGEQGAKSAELAEAVDLTQPTAHRIIAALERHGLIEREEATRRYRLGLSLFVLGAQAADGTGFRRICHPALLRLAAETGDTVFLMARSGFNTVCVDRQEGSYMIDSLTGQVGGQIPLGVGPASQAILAFLPPEEAEIILETNAPQYDNFNGLSNSEIANRLPEIRDQGYAFDHGRLVEGISAIAVPILPHGRDVVGSLAINMTSARLQPERLPQLIDLLQREVKAIEESINPLDLAIKRRR</sequence>
<dbReference type="SMART" id="SM00346">
    <property type="entry name" value="HTH_ICLR"/>
    <property type="match status" value="1"/>
</dbReference>
<keyword evidence="2" id="KW-0238">DNA-binding</keyword>
<dbReference type="InterPro" id="IPR011991">
    <property type="entry name" value="ArsR-like_HTH"/>
</dbReference>
<dbReference type="InterPro" id="IPR014757">
    <property type="entry name" value="Tscrpt_reg_IclR_C"/>
</dbReference>
<dbReference type="Pfam" id="PF01614">
    <property type="entry name" value="IclR_C"/>
    <property type="match status" value="1"/>
</dbReference>
<proteinExistence type="predicted"/>
<dbReference type="InterPro" id="IPR029016">
    <property type="entry name" value="GAF-like_dom_sf"/>
</dbReference>
<evidence type="ECO:0000256" key="1">
    <source>
        <dbReference type="ARBA" id="ARBA00023015"/>
    </source>
</evidence>
<keyword evidence="7" id="KW-1185">Reference proteome</keyword>
<dbReference type="Proteomes" id="UP000761264">
    <property type="component" value="Unassembled WGS sequence"/>
</dbReference>
<dbReference type="InterPro" id="IPR036388">
    <property type="entry name" value="WH-like_DNA-bd_sf"/>
</dbReference>
<dbReference type="PROSITE" id="PS51078">
    <property type="entry name" value="ICLR_ED"/>
    <property type="match status" value="1"/>
</dbReference>
<accession>A0A967EXS7</accession>
<organism evidence="6 7">
    <name type="scientific">Pelagibius litoralis</name>
    <dbReference type="NCBI Taxonomy" id="374515"/>
    <lineage>
        <taxon>Bacteria</taxon>
        <taxon>Pseudomonadati</taxon>
        <taxon>Pseudomonadota</taxon>
        <taxon>Alphaproteobacteria</taxon>
        <taxon>Rhodospirillales</taxon>
        <taxon>Rhodovibrionaceae</taxon>
        <taxon>Pelagibius</taxon>
    </lineage>
</organism>
<comment type="caution">
    <text evidence="6">The sequence shown here is derived from an EMBL/GenBank/DDBJ whole genome shotgun (WGS) entry which is preliminary data.</text>
</comment>
<feature type="domain" description="IclR-ED" evidence="5">
    <location>
        <begin position="83"/>
        <end position="266"/>
    </location>
</feature>
<evidence type="ECO:0000256" key="3">
    <source>
        <dbReference type="ARBA" id="ARBA00023163"/>
    </source>
</evidence>
<dbReference type="Gene3D" id="3.30.450.40">
    <property type="match status" value="1"/>
</dbReference>